<gene>
    <name evidence="1" type="ORF">FEQUK3_LOCUS4781</name>
</gene>
<comment type="caution">
    <text evidence="1">The sequence shown here is derived from an EMBL/GenBank/DDBJ whole genome shotgun (WGS) entry which is preliminary data.</text>
</comment>
<accession>A0A8J2IKU0</accession>
<dbReference type="Proteomes" id="UP000693738">
    <property type="component" value="Unassembled WGS sequence"/>
</dbReference>
<reference evidence="1" key="1">
    <citation type="submission" date="2021-05" db="EMBL/GenBank/DDBJ databases">
        <authorList>
            <person name="Khan N."/>
        </authorList>
    </citation>
    <scope>NUCLEOTIDE SEQUENCE</scope>
</reference>
<dbReference type="EMBL" id="CAJSTJ010000128">
    <property type="protein sequence ID" value="CAG7559068.1"/>
    <property type="molecule type" value="Genomic_DNA"/>
</dbReference>
<sequence length="255" mass="27031">MSDLLLDLFPLFLSLHLTVIVRCSLFLLGFGFYAAESVVASSCKPHGSASTEAVTITSGSTTEATSTILETSTIAVSETTATVELITTTATSEDITTTNAGAEDTTTLIETFAATISAGATTSEARAGEPTYVLSASGGSLNGAQAHGIGRQGSWISFNPATISGSTIRKSSSTPLDDFRTLRHRPTSAHTITALPTLLLHLMSRSVWLVPLAEVKDRNISPARLITETLHAQHPESFVRLMLMTKLHPGLVEDW</sequence>
<protein>
    <submittedName>
        <fullName evidence="1">Uncharacterized protein</fullName>
    </submittedName>
</protein>
<name>A0A8J2IKU0_FUSEQ</name>
<organism evidence="1 2">
    <name type="scientific">Fusarium equiseti</name>
    <name type="common">Fusarium scirpi</name>
    <dbReference type="NCBI Taxonomy" id="61235"/>
    <lineage>
        <taxon>Eukaryota</taxon>
        <taxon>Fungi</taxon>
        <taxon>Dikarya</taxon>
        <taxon>Ascomycota</taxon>
        <taxon>Pezizomycotina</taxon>
        <taxon>Sordariomycetes</taxon>
        <taxon>Hypocreomycetidae</taxon>
        <taxon>Hypocreales</taxon>
        <taxon>Nectriaceae</taxon>
        <taxon>Fusarium</taxon>
        <taxon>Fusarium incarnatum-equiseti species complex</taxon>
    </lineage>
</organism>
<evidence type="ECO:0000313" key="2">
    <source>
        <dbReference type="Proteomes" id="UP000693738"/>
    </source>
</evidence>
<dbReference type="AlphaFoldDB" id="A0A8J2IKU0"/>
<evidence type="ECO:0000313" key="1">
    <source>
        <dbReference type="EMBL" id="CAG7559068.1"/>
    </source>
</evidence>
<proteinExistence type="predicted"/>